<accession>A0AAV1Z8T5</accession>
<keyword evidence="2" id="KW-1185">Reference proteome</keyword>
<organism evidence="1 2">
    <name type="scientific">Larinioides sclopetarius</name>
    <dbReference type="NCBI Taxonomy" id="280406"/>
    <lineage>
        <taxon>Eukaryota</taxon>
        <taxon>Metazoa</taxon>
        <taxon>Ecdysozoa</taxon>
        <taxon>Arthropoda</taxon>
        <taxon>Chelicerata</taxon>
        <taxon>Arachnida</taxon>
        <taxon>Araneae</taxon>
        <taxon>Araneomorphae</taxon>
        <taxon>Entelegynae</taxon>
        <taxon>Araneoidea</taxon>
        <taxon>Araneidae</taxon>
        <taxon>Larinioides</taxon>
    </lineage>
</organism>
<feature type="non-terminal residue" evidence="1">
    <location>
        <position position="52"/>
    </location>
</feature>
<dbReference type="Proteomes" id="UP001497382">
    <property type="component" value="Unassembled WGS sequence"/>
</dbReference>
<evidence type="ECO:0000313" key="2">
    <source>
        <dbReference type="Proteomes" id="UP001497382"/>
    </source>
</evidence>
<dbReference type="EMBL" id="CAXIEN010000030">
    <property type="protein sequence ID" value="CAL1267849.1"/>
    <property type="molecule type" value="Genomic_DNA"/>
</dbReference>
<dbReference type="AlphaFoldDB" id="A0AAV1Z8T5"/>
<evidence type="ECO:0000313" key="1">
    <source>
        <dbReference type="EMBL" id="CAL1267849.1"/>
    </source>
</evidence>
<sequence length="52" mass="5870">MPAMSSTALGELIFFDKNISILPRLNFSFDDAVKEIERHTSTDSMFDKATET</sequence>
<name>A0AAV1Z8T5_9ARAC</name>
<gene>
    <name evidence="1" type="ORF">LARSCL_LOCUS3866</name>
</gene>
<comment type="caution">
    <text evidence="1">The sequence shown here is derived from an EMBL/GenBank/DDBJ whole genome shotgun (WGS) entry which is preliminary data.</text>
</comment>
<reference evidence="1 2" key="1">
    <citation type="submission" date="2024-04" db="EMBL/GenBank/DDBJ databases">
        <authorList>
            <person name="Rising A."/>
            <person name="Reimegard J."/>
            <person name="Sonavane S."/>
            <person name="Akerstrom W."/>
            <person name="Nylinder S."/>
            <person name="Hedman E."/>
            <person name="Kallberg Y."/>
        </authorList>
    </citation>
    <scope>NUCLEOTIDE SEQUENCE [LARGE SCALE GENOMIC DNA]</scope>
</reference>
<protein>
    <submittedName>
        <fullName evidence="1">Uncharacterized protein</fullName>
    </submittedName>
</protein>
<proteinExistence type="predicted"/>